<dbReference type="EMBL" id="SJZB01000001">
    <property type="protein sequence ID" value="TCJ20406.1"/>
    <property type="molecule type" value="Genomic_DNA"/>
</dbReference>
<gene>
    <name evidence="1" type="ORF">EZJ19_00485</name>
</gene>
<protein>
    <submittedName>
        <fullName evidence="1">Uncharacterized protein</fullName>
    </submittedName>
</protein>
<dbReference type="AlphaFoldDB" id="A0A4R1BSZ4"/>
<organism evidence="1 2">
    <name type="scientific">Parasulfuritortus cantonensis</name>
    <dbReference type="NCBI Taxonomy" id="2528202"/>
    <lineage>
        <taxon>Bacteria</taxon>
        <taxon>Pseudomonadati</taxon>
        <taxon>Pseudomonadota</taxon>
        <taxon>Betaproteobacteria</taxon>
        <taxon>Nitrosomonadales</taxon>
        <taxon>Thiobacillaceae</taxon>
        <taxon>Parasulfuritortus</taxon>
    </lineage>
</organism>
<dbReference type="RefSeq" id="WP_131444344.1">
    <property type="nucleotide sequence ID" value="NZ_SJZB01000001.1"/>
</dbReference>
<accession>A0A4R1BSZ4</accession>
<dbReference type="Proteomes" id="UP000295443">
    <property type="component" value="Unassembled WGS sequence"/>
</dbReference>
<name>A0A4R1BSZ4_9PROT</name>
<keyword evidence="2" id="KW-1185">Reference proteome</keyword>
<dbReference type="OrthoDB" id="7822386at2"/>
<evidence type="ECO:0000313" key="2">
    <source>
        <dbReference type="Proteomes" id="UP000295443"/>
    </source>
</evidence>
<comment type="caution">
    <text evidence="1">The sequence shown here is derived from an EMBL/GenBank/DDBJ whole genome shotgun (WGS) entry which is preliminary data.</text>
</comment>
<proteinExistence type="predicted"/>
<evidence type="ECO:0000313" key="1">
    <source>
        <dbReference type="EMBL" id="TCJ20406.1"/>
    </source>
</evidence>
<reference evidence="1 2" key="1">
    <citation type="submission" date="2019-03" db="EMBL/GenBank/DDBJ databases">
        <title>Genome sequence of Thiobacillaceae bacterium LSR1, a sulfur-oxidizing bacterium isolated from freshwater sediment.</title>
        <authorList>
            <person name="Li S."/>
        </authorList>
    </citation>
    <scope>NUCLEOTIDE SEQUENCE [LARGE SCALE GENOMIC DNA]</scope>
    <source>
        <strain evidence="1 2">LSR1</strain>
    </source>
</reference>
<sequence>MLHIDSAMYEAIAQAMRATFKRREVDRVRQLFPAYAAALGEPGLVALADLAGLRAERRGYLAEPEIMLWLDLMVRLGVAFDDDPLLPWAGRFPEAAGEGGKRLQELGDRAQDYLAKVAGPGGERLAAALGRFAAAGVDELVVRPVESSDQLAETLARLYPEKHQAAGYPAVQAFMQGTIAAGLQAGIRAKDRIVLTIEFDYLFGWGATASPVFQAALAGPAAAELPVADLLARMQAFARRLAGKPSGGR</sequence>